<name>N1V6J0_9MICC</name>
<comment type="caution">
    <text evidence="1">The sequence shown here is derived from an EMBL/GenBank/DDBJ whole genome shotgun (WGS) entry which is preliminary data.</text>
</comment>
<dbReference type="Proteomes" id="UP000010729">
    <property type="component" value="Unassembled WGS sequence"/>
</dbReference>
<gene>
    <name evidence="1" type="ORF">D477_012815</name>
</gene>
<sequence>MAGYEEPVEIDLSNQLRKSECSLFRPGHQVNWIQVRRGMSEPGVAVDVHVEPWLGTVQLVVDGRAEFYWNHTVEDLVEALNRPGALPLWHPRVHLLTVKGIGSPVAALNLAPAARVESCRDTRQA</sequence>
<dbReference type="RefSeq" id="WP_005269611.1">
    <property type="nucleotide sequence ID" value="NZ_ANPE02000150.1"/>
</dbReference>
<reference evidence="1 2" key="1">
    <citation type="journal article" date="2013" name="Genome Announc.">
        <title>Draft Genome Sequence of Arthrobacter crystallopoietes Strain BAB-32, Revealing Genes for Bioremediation.</title>
        <authorList>
            <person name="Joshi M.N."/>
            <person name="Pandit A.S."/>
            <person name="Sharma A."/>
            <person name="Pandya R.V."/>
            <person name="Desai S.M."/>
            <person name="Saxena A.K."/>
            <person name="Bagatharia S.B."/>
        </authorList>
    </citation>
    <scope>NUCLEOTIDE SEQUENCE [LARGE SCALE GENOMIC DNA]</scope>
    <source>
        <strain evidence="1 2">BAB-32</strain>
    </source>
</reference>
<proteinExistence type="predicted"/>
<dbReference type="EMBL" id="ANPE02000150">
    <property type="protein sequence ID" value="EMY33848.1"/>
    <property type="molecule type" value="Genomic_DNA"/>
</dbReference>
<accession>N1V6J0</accession>
<evidence type="ECO:0000313" key="1">
    <source>
        <dbReference type="EMBL" id="EMY33848.1"/>
    </source>
</evidence>
<protein>
    <submittedName>
        <fullName evidence="1">Uncharacterized protein</fullName>
    </submittedName>
</protein>
<dbReference type="OrthoDB" id="4879847at2"/>
<keyword evidence="2" id="KW-1185">Reference proteome</keyword>
<organism evidence="1 2">
    <name type="scientific">Arthrobacter crystallopoietes BAB-32</name>
    <dbReference type="NCBI Taxonomy" id="1246476"/>
    <lineage>
        <taxon>Bacteria</taxon>
        <taxon>Bacillati</taxon>
        <taxon>Actinomycetota</taxon>
        <taxon>Actinomycetes</taxon>
        <taxon>Micrococcales</taxon>
        <taxon>Micrococcaceae</taxon>
        <taxon>Crystallibacter</taxon>
    </lineage>
</organism>
<dbReference type="AlphaFoldDB" id="N1V6J0"/>
<evidence type="ECO:0000313" key="2">
    <source>
        <dbReference type="Proteomes" id="UP000010729"/>
    </source>
</evidence>